<evidence type="ECO:0000256" key="8">
    <source>
        <dbReference type="PIRSR" id="PIRSR006487-1"/>
    </source>
</evidence>
<evidence type="ECO:0000256" key="6">
    <source>
        <dbReference type="ARBA" id="ARBA00047665"/>
    </source>
</evidence>
<dbReference type="RefSeq" id="WP_107561473.1">
    <property type="nucleotide sequence ID" value="NZ_NVQC01000013.1"/>
</dbReference>
<feature type="binding site" evidence="8">
    <location>
        <position position="201"/>
    </location>
    <ligand>
        <name>substrate</name>
    </ligand>
</feature>
<dbReference type="EC" id="2.1.2.10" evidence="2 7"/>
<evidence type="ECO:0000256" key="7">
    <source>
        <dbReference type="HAMAP-Rule" id="MF_00259"/>
    </source>
</evidence>
<reference evidence="12" key="2">
    <citation type="journal article" date="2018" name="Environ. Microbiol.">
        <title>Bloom of a denitrifying methanotroph, 'Candidatus Methylomirabilis limnetica', in a deep stratified lake.</title>
        <authorList>
            <person name="Graf J.S."/>
            <person name="Mayr M.J."/>
            <person name="Marchant H.K."/>
            <person name="Tienken D."/>
            <person name="Hach P.F."/>
            <person name="Brand A."/>
            <person name="Schubert C.J."/>
            <person name="Kuypers M.M."/>
            <person name="Milucka J."/>
        </authorList>
    </citation>
    <scope>NUCLEOTIDE SEQUENCE [LARGE SCALE GENOMIC DNA]</scope>
    <source>
        <strain evidence="12">Zug</strain>
    </source>
</reference>
<feature type="domain" description="GCVT N-terminal" evidence="9">
    <location>
        <begin position="13"/>
        <end position="268"/>
    </location>
</feature>
<dbReference type="GO" id="GO:0005960">
    <property type="term" value="C:glycine cleavage complex"/>
    <property type="evidence" value="ECO:0007669"/>
    <property type="project" value="InterPro"/>
</dbReference>
<dbReference type="Gene3D" id="3.30.1360.120">
    <property type="entry name" value="Probable tRNA modification gtpase trme, domain 1"/>
    <property type="match status" value="1"/>
</dbReference>
<evidence type="ECO:0000313" key="11">
    <source>
        <dbReference type="EMBL" id="PTL36719.1"/>
    </source>
</evidence>
<dbReference type="GO" id="GO:0004047">
    <property type="term" value="F:aminomethyltransferase activity"/>
    <property type="evidence" value="ECO:0007669"/>
    <property type="project" value="UniProtKB-UniRule"/>
</dbReference>
<accession>A0A2T4U038</accession>
<reference evidence="11 12" key="1">
    <citation type="submission" date="2017-09" db="EMBL/GenBank/DDBJ databases">
        <title>Bloom of a denitrifying methanotroph, Candidatus Methylomirabilis limnetica, in a deep stratified lake.</title>
        <authorList>
            <person name="Graf J.S."/>
            <person name="Marchant H.K."/>
            <person name="Tienken D."/>
            <person name="Hach P.F."/>
            <person name="Brand A."/>
            <person name="Schubert C.J."/>
            <person name="Kuypers M.M."/>
            <person name="Milucka J."/>
        </authorList>
    </citation>
    <scope>NUCLEOTIDE SEQUENCE [LARGE SCALE GENOMIC DNA]</scope>
    <source>
        <strain evidence="11 12">Zug</strain>
    </source>
</reference>
<dbReference type="InterPro" id="IPR022903">
    <property type="entry name" value="GcvT_bac"/>
</dbReference>
<evidence type="ECO:0000256" key="5">
    <source>
        <dbReference type="ARBA" id="ARBA00031395"/>
    </source>
</evidence>
<proteinExistence type="inferred from homology"/>
<dbReference type="PIRSF" id="PIRSF006487">
    <property type="entry name" value="GcvT"/>
    <property type="match status" value="1"/>
</dbReference>
<sequence length="369" mass="40438">MSAATGPFKRTPLFDVHRQLDARMIPFGGWEMPVQYAGIIEEHRVVRERAGLFDVSHMGEIEIAGPGALEAVQHLTPNDASRLSVGEVQYSALTTPEGTFVDDITVYKYADDRYRLTVNAANIEKDVAWISEHLVSDVEVKNTSDDVAILAIQGPRAQEILQKLTSVELGTLRYFRFVEGQVVGIDCCISRTGYTGEDGFELYIPPQYAVTLWHALVDAGTPMGLQPCGLGARDTLRLEAKMALYGQDIDDQHTVLEADLGWIVKLEKGEFIGREALARQKADGISRKLVGFEMLGRGIARPHYAMVKGSKPIGEVTSGGPAPSLGKNIGLGYVAVQYAAIGTEFDIVIRGQTVAARVVRTPFYKRVRS</sequence>
<dbReference type="InterPro" id="IPR013977">
    <property type="entry name" value="GcvT_C"/>
</dbReference>
<dbReference type="Gene3D" id="2.40.30.110">
    <property type="entry name" value="Aminomethyltransferase beta-barrel domains"/>
    <property type="match status" value="1"/>
</dbReference>
<evidence type="ECO:0000259" key="10">
    <source>
        <dbReference type="Pfam" id="PF08669"/>
    </source>
</evidence>
<feature type="domain" description="Aminomethyltransferase C-terminal" evidence="10">
    <location>
        <begin position="287"/>
        <end position="365"/>
    </location>
</feature>
<comment type="caution">
    <text evidence="11">The sequence shown here is derived from an EMBL/GenBank/DDBJ whole genome shotgun (WGS) entry which is preliminary data.</text>
</comment>
<name>A0A2T4U038_9BACT</name>
<comment type="similarity">
    <text evidence="1 7">Belongs to the GcvT family.</text>
</comment>
<comment type="subunit">
    <text evidence="7">The glycine cleavage system is composed of four proteins: P, T, L and H.</text>
</comment>
<dbReference type="Gene3D" id="3.30.70.1400">
    <property type="entry name" value="Aminomethyltransferase beta-barrel domains"/>
    <property type="match status" value="1"/>
</dbReference>
<organism evidence="11 12">
    <name type="scientific">Candidatus Methylomirabilis limnetica</name>
    <dbReference type="NCBI Taxonomy" id="2033718"/>
    <lineage>
        <taxon>Bacteria</taxon>
        <taxon>Candidatus Methylomirabilota</taxon>
        <taxon>Candidatus Methylomirabilia</taxon>
        <taxon>Candidatus Methylomirabilales</taxon>
        <taxon>Candidatus Methylomirabilaceae</taxon>
        <taxon>Candidatus Methylomirabilis</taxon>
    </lineage>
</organism>
<dbReference type="EMBL" id="NVQC01000013">
    <property type="protein sequence ID" value="PTL36719.1"/>
    <property type="molecule type" value="Genomic_DNA"/>
</dbReference>
<evidence type="ECO:0000256" key="2">
    <source>
        <dbReference type="ARBA" id="ARBA00012616"/>
    </source>
</evidence>
<dbReference type="Pfam" id="PF01571">
    <property type="entry name" value="GCV_T"/>
    <property type="match status" value="1"/>
</dbReference>
<evidence type="ECO:0000256" key="4">
    <source>
        <dbReference type="ARBA" id="ARBA00022679"/>
    </source>
</evidence>
<keyword evidence="4 7" id="KW-0808">Transferase</keyword>
<keyword evidence="3 7" id="KW-0032">Aminotransferase</keyword>
<evidence type="ECO:0000256" key="1">
    <source>
        <dbReference type="ARBA" id="ARBA00008609"/>
    </source>
</evidence>
<dbReference type="NCBIfam" id="TIGR00528">
    <property type="entry name" value="gcvT"/>
    <property type="match status" value="1"/>
</dbReference>
<dbReference type="Proteomes" id="UP000241436">
    <property type="component" value="Unassembled WGS sequence"/>
</dbReference>
<comment type="catalytic activity">
    <reaction evidence="6 7">
        <text>N(6)-[(R)-S(8)-aminomethyldihydrolipoyl]-L-lysyl-[protein] + (6S)-5,6,7,8-tetrahydrofolate = N(6)-[(R)-dihydrolipoyl]-L-lysyl-[protein] + (6R)-5,10-methylene-5,6,7,8-tetrahydrofolate + NH4(+)</text>
        <dbReference type="Rhea" id="RHEA:16945"/>
        <dbReference type="Rhea" id="RHEA-COMP:10475"/>
        <dbReference type="Rhea" id="RHEA-COMP:10492"/>
        <dbReference type="ChEBI" id="CHEBI:15636"/>
        <dbReference type="ChEBI" id="CHEBI:28938"/>
        <dbReference type="ChEBI" id="CHEBI:57453"/>
        <dbReference type="ChEBI" id="CHEBI:83100"/>
        <dbReference type="ChEBI" id="CHEBI:83143"/>
        <dbReference type="EC" id="2.1.2.10"/>
    </reaction>
</comment>
<dbReference type="SUPFAM" id="SSF103025">
    <property type="entry name" value="Folate-binding domain"/>
    <property type="match status" value="1"/>
</dbReference>
<dbReference type="PANTHER" id="PTHR43757">
    <property type="entry name" value="AMINOMETHYLTRANSFERASE"/>
    <property type="match status" value="1"/>
</dbReference>
<evidence type="ECO:0000256" key="3">
    <source>
        <dbReference type="ARBA" id="ARBA00022576"/>
    </source>
</evidence>
<dbReference type="GO" id="GO:0019464">
    <property type="term" value="P:glycine decarboxylation via glycine cleavage system"/>
    <property type="evidence" value="ECO:0007669"/>
    <property type="project" value="UniProtKB-UniRule"/>
</dbReference>
<gene>
    <name evidence="7 11" type="primary">gcvT</name>
    <name evidence="11" type="ORF">CLG94_03340</name>
</gene>
<dbReference type="FunFam" id="2.40.30.110:FF:000003">
    <property type="entry name" value="Aminomethyltransferase"/>
    <property type="match status" value="1"/>
</dbReference>
<dbReference type="FunFam" id="3.30.70.1400:FF:000001">
    <property type="entry name" value="Aminomethyltransferase"/>
    <property type="match status" value="1"/>
</dbReference>
<dbReference type="InterPro" id="IPR029043">
    <property type="entry name" value="GcvT/YgfZ_C"/>
</dbReference>
<dbReference type="PANTHER" id="PTHR43757:SF2">
    <property type="entry name" value="AMINOMETHYLTRANSFERASE, MITOCHONDRIAL"/>
    <property type="match status" value="1"/>
</dbReference>
<dbReference type="OrthoDB" id="9774591at2"/>
<dbReference type="Gene3D" id="4.10.1250.10">
    <property type="entry name" value="Aminomethyltransferase fragment"/>
    <property type="match status" value="1"/>
</dbReference>
<dbReference type="InterPro" id="IPR028896">
    <property type="entry name" value="GcvT/YgfZ/DmdA"/>
</dbReference>
<keyword evidence="12" id="KW-1185">Reference proteome</keyword>
<dbReference type="GO" id="GO:0008483">
    <property type="term" value="F:transaminase activity"/>
    <property type="evidence" value="ECO:0007669"/>
    <property type="project" value="UniProtKB-KW"/>
</dbReference>
<dbReference type="InterPro" id="IPR006222">
    <property type="entry name" value="GCVT_N"/>
</dbReference>
<dbReference type="SUPFAM" id="SSF101790">
    <property type="entry name" value="Aminomethyltransferase beta-barrel domain"/>
    <property type="match status" value="1"/>
</dbReference>
<comment type="function">
    <text evidence="7">The glycine cleavage system catalyzes the degradation of glycine.</text>
</comment>
<dbReference type="Pfam" id="PF08669">
    <property type="entry name" value="GCV_T_C"/>
    <property type="match status" value="1"/>
</dbReference>
<dbReference type="AlphaFoldDB" id="A0A2T4U038"/>
<dbReference type="NCBIfam" id="NF001567">
    <property type="entry name" value="PRK00389.1"/>
    <property type="match status" value="1"/>
</dbReference>
<dbReference type="HAMAP" id="MF_00259">
    <property type="entry name" value="GcvT"/>
    <property type="match status" value="1"/>
</dbReference>
<evidence type="ECO:0000259" key="9">
    <source>
        <dbReference type="Pfam" id="PF01571"/>
    </source>
</evidence>
<protein>
    <recommendedName>
        <fullName evidence="2 7">Aminomethyltransferase</fullName>
        <ecNumber evidence="2 7">2.1.2.10</ecNumber>
    </recommendedName>
    <alternativeName>
        <fullName evidence="5 7">Glycine cleavage system T protein</fullName>
    </alternativeName>
</protein>
<dbReference type="GO" id="GO:0005829">
    <property type="term" value="C:cytosol"/>
    <property type="evidence" value="ECO:0007669"/>
    <property type="project" value="TreeGrafter"/>
</dbReference>
<dbReference type="InterPro" id="IPR027266">
    <property type="entry name" value="TrmE/GcvT-like"/>
</dbReference>
<dbReference type="InterPro" id="IPR006223">
    <property type="entry name" value="GcvT"/>
</dbReference>
<evidence type="ECO:0000313" key="12">
    <source>
        <dbReference type="Proteomes" id="UP000241436"/>
    </source>
</evidence>